<dbReference type="AlphaFoldDB" id="A0A1T0CR85"/>
<keyword evidence="3" id="KW-1185">Reference proteome</keyword>
<accession>A0A1T0CR85</accession>
<dbReference type="RefSeq" id="WP_078253676.1">
    <property type="nucleotide sequence ID" value="NZ_MUYU01000008.1"/>
</dbReference>
<feature type="transmembrane region" description="Helical" evidence="1">
    <location>
        <begin position="7"/>
        <end position="27"/>
    </location>
</feature>
<organism evidence="2 3">
    <name type="scientific">Moraxella pluranimalium</name>
    <dbReference type="NCBI Taxonomy" id="470453"/>
    <lineage>
        <taxon>Bacteria</taxon>
        <taxon>Pseudomonadati</taxon>
        <taxon>Pseudomonadota</taxon>
        <taxon>Gammaproteobacteria</taxon>
        <taxon>Moraxellales</taxon>
        <taxon>Moraxellaceae</taxon>
        <taxon>Moraxella</taxon>
    </lineage>
</organism>
<keyword evidence="1" id="KW-0812">Transmembrane</keyword>
<feature type="transmembrane region" description="Helical" evidence="1">
    <location>
        <begin position="99"/>
        <end position="116"/>
    </location>
</feature>
<keyword evidence="1" id="KW-0472">Membrane</keyword>
<evidence type="ECO:0000256" key="1">
    <source>
        <dbReference type="SAM" id="Phobius"/>
    </source>
</evidence>
<comment type="caution">
    <text evidence="2">The sequence shown here is derived from an EMBL/GenBank/DDBJ whole genome shotgun (WGS) entry which is preliminary data.</text>
</comment>
<reference evidence="2 3" key="1">
    <citation type="submission" date="2017-02" db="EMBL/GenBank/DDBJ databases">
        <title>Draft genome sequence of Moraxella pluranimalium CCUG 54913T type strain.</title>
        <authorList>
            <person name="Salva-Serra F."/>
            <person name="Engstrom-Jakobsson H."/>
            <person name="Thorell K."/>
            <person name="Jaen-Luchoro D."/>
            <person name="Gonzales-Siles L."/>
            <person name="Karlsson R."/>
            <person name="Yazdan S."/>
            <person name="Boulund F."/>
            <person name="Johnning A."/>
            <person name="Engstrand L."/>
            <person name="Kristiansson E."/>
            <person name="Moore E."/>
        </authorList>
    </citation>
    <scope>NUCLEOTIDE SEQUENCE [LARGE SCALE GENOMIC DNA]</scope>
    <source>
        <strain evidence="2 3">CCUG 54913</strain>
    </source>
</reference>
<dbReference type="PANTHER" id="PTHR38446:SF1">
    <property type="entry name" value="BLL0914 PROTEIN"/>
    <property type="match status" value="1"/>
</dbReference>
<protein>
    <recommendedName>
        <fullName evidence="4">Epimerase</fullName>
    </recommendedName>
</protein>
<dbReference type="EMBL" id="MUYU01000008">
    <property type="protein sequence ID" value="OOS24856.1"/>
    <property type="molecule type" value="Genomic_DNA"/>
</dbReference>
<sequence>MLFVAKIGVFLIAILHLYILVLEMFLWDKTAGKKTFGHNDEFAKTTKVLAMNQGLYNGFLSAGLFWSLLSVNFVALAYFFLGCVAVAGVFGAMTASRKIIFFQTVPALIVMGLVAIS</sequence>
<dbReference type="PANTHER" id="PTHR38446">
    <property type="entry name" value="BLL0914 PROTEIN"/>
    <property type="match status" value="1"/>
</dbReference>
<evidence type="ECO:0000313" key="2">
    <source>
        <dbReference type="EMBL" id="OOS24856.1"/>
    </source>
</evidence>
<evidence type="ECO:0008006" key="4">
    <source>
        <dbReference type="Google" id="ProtNLM"/>
    </source>
</evidence>
<name>A0A1T0CR85_9GAMM</name>
<gene>
    <name evidence="2" type="ORF">B0680_03520</name>
</gene>
<dbReference type="Proteomes" id="UP000189800">
    <property type="component" value="Unassembled WGS sequence"/>
</dbReference>
<dbReference type="InterPro" id="IPR009732">
    <property type="entry name" value="DUF1304"/>
</dbReference>
<dbReference type="OrthoDB" id="9803832at2"/>
<evidence type="ECO:0000313" key="3">
    <source>
        <dbReference type="Proteomes" id="UP000189800"/>
    </source>
</evidence>
<proteinExistence type="predicted"/>
<dbReference type="STRING" id="470453.B0680_03520"/>
<keyword evidence="1" id="KW-1133">Transmembrane helix</keyword>
<feature type="transmembrane region" description="Helical" evidence="1">
    <location>
        <begin position="64"/>
        <end position="92"/>
    </location>
</feature>
<dbReference type="Pfam" id="PF06993">
    <property type="entry name" value="DUF1304"/>
    <property type="match status" value="1"/>
</dbReference>